<comment type="subunit">
    <text evidence="3 6">Homotrimer.</text>
</comment>
<sequence>LAVQRLHPQARFPQKAHASDVGFDIFSTNSVTIGAQSTGCVPTGIACRPPLGSYLQIGSRSSLAAKGVVAVGGVIDPNYTGEVTVLLHNSTDTKYVVDANTRIAQLIPLHFAHPNIVEVSSLGKTDRGTNGFGSTG</sequence>
<dbReference type="InterPro" id="IPR036157">
    <property type="entry name" value="dUTPase-like_sf"/>
</dbReference>
<keyword evidence="4 6" id="KW-0378">Hydrolase</keyword>
<evidence type="ECO:0000313" key="9">
    <source>
        <dbReference type="Proteomes" id="UP000193922"/>
    </source>
</evidence>
<comment type="cofactor">
    <cofactor evidence="6">
        <name>Mg(2+)</name>
        <dbReference type="ChEBI" id="CHEBI:18420"/>
    </cofactor>
</comment>
<dbReference type="PANTHER" id="PTHR11241">
    <property type="entry name" value="DEOXYURIDINE 5'-TRIPHOSPHATE NUCLEOTIDOHYDROLASE"/>
    <property type="match status" value="1"/>
</dbReference>
<evidence type="ECO:0000256" key="2">
    <source>
        <dbReference type="ARBA" id="ARBA00006581"/>
    </source>
</evidence>
<keyword evidence="5 6" id="KW-0546">Nucleotide metabolism</keyword>
<dbReference type="InterPro" id="IPR029054">
    <property type="entry name" value="dUTPase-like"/>
</dbReference>
<evidence type="ECO:0000256" key="6">
    <source>
        <dbReference type="RuleBase" id="RU367024"/>
    </source>
</evidence>
<feature type="domain" description="dUTPase-like" evidence="7">
    <location>
        <begin position="11"/>
        <end position="136"/>
    </location>
</feature>
<dbReference type="EC" id="3.6.1.23" evidence="6"/>
<dbReference type="NCBIfam" id="TIGR00576">
    <property type="entry name" value="dut"/>
    <property type="match status" value="1"/>
</dbReference>
<comment type="catalytic activity">
    <reaction evidence="6">
        <text>dUTP + H2O = dUMP + diphosphate + H(+)</text>
        <dbReference type="Rhea" id="RHEA:10248"/>
        <dbReference type="ChEBI" id="CHEBI:15377"/>
        <dbReference type="ChEBI" id="CHEBI:15378"/>
        <dbReference type="ChEBI" id="CHEBI:33019"/>
        <dbReference type="ChEBI" id="CHEBI:61555"/>
        <dbReference type="ChEBI" id="CHEBI:246422"/>
        <dbReference type="EC" id="3.6.1.23"/>
    </reaction>
</comment>
<keyword evidence="6" id="KW-0479">Metal-binding</keyword>
<dbReference type="GO" id="GO:0004170">
    <property type="term" value="F:dUTP diphosphatase activity"/>
    <property type="evidence" value="ECO:0007669"/>
    <property type="project" value="UniProtKB-UniRule"/>
</dbReference>
<dbReference type="OrthoDB" id="419889at2759"/>
<dbReference type="SUPFAM" id="SSF51283">
    <property type="entry name" value="dUTPase-like"/>
    <property type="match status" value="1"/>
</dbReference>
<feature type="non-terminal residue" evidence="8">
    <location>
        <position position="136"/>
    </location>
</feature>
<reference evidence="8 9" key="1">
    <citation type="submission" date="2016-07" db="EMBL/GenBank/DDBJ databases">
        <title>Pervasive Adenine N6-methylation of Active Genes in Fungi.</title>
        <authorList>
            <consortium name="DOE Joint Genome Institute"/>
            <person name="Mondo S.J."/>
            <person name="Dannebaum R.O."/>
            <person name="Kuo R.C."/>
            <person name="Labutti K."/>
            <person name="Haridas S."/>
            <person name="Kuo A."/>
            <person name="Salamov A."/>
            <person name="Ahrendt S.R."/>
            <person name="Lipzen A."/>
            <person name="Sullivan W."/>
            <person name="Andreopoulos W.B."/>
            <person name="Clum A."/>
            <person name="Lindquist E."/>
            <person name="Daum C."/>
            <person name="Ramamoorthy G.K."/>
            <person name="Gryganskyi A."/>
            <person name="Culley D."/>
            <person name="Magnuson J.K."/>
            <person name="James T.Y."/>
            <person name="O'Malley M.A."/>
            <person name="Stajich J.E."/>
            <person name="Spatafora J.W."/>
            <person name="Visel A."/>
            <person name="Grigoriev I.V."/>
        </authorList>
    </citation>
    <scope>NUCLEOTIDE SEQUENCE [LARGE SCALE GENOMIC DNA]</scope>
    <source>
        <strain evidence="8 9">ATCC 12442</strain>
    </source>
</reference>
<dbReference type="PANTHER" id="PTHR11241:SF0">
    <property type="entry name" value="DEOXYURIDINE 5'-TRIPHOSPHATE NUCLEOTIDOHYDROLASE"/>
    <property type="match status" value="1"/>
</dbReference>
<comment type="caution">
    <text evidence="8">The sequence shown here is derived from an EMBL/GenBank/DDBJ whole genome shotgun (WGS) entry which is preliminary data.</text>
</comment>
<dbReference type="GO" id="GO:0046081">
    <property type="term" value="P:dUTP catabolic process"/>
    <property type="evidence" value="ECO:0007669"/>
    <property type="project" value="UniProtKB-UniRule"/>
</dbReference>
<accession>A0A1Y1WLN9</accession>
<dbReference type="EMBL" id="MCFD01000001">
    <property type="protein sequence ID" value="ORX74490.1"/>
    <property type="molecule type" value="Genomic_DNA"/>
</dbReference>
<evidence type="ECO:0000256" key="3">
    <source>
        <dbReference type="ARBA" id="ARBA00011233"/>
    </source>
</evidence>
<gene>
    <name evidence="8" type="ORF">DL89DRAFT_210565</name>
</gene>
<dbReference type="RefSeq" id="XP_040747701.1">
    <property type="nucleotide sequence ID" value="XM_040884188.1"/>
</dbReference>
<evidence type="ECO:0000256" key="4">
    <source>
        <dbReference type="ARBA" id="ARBA00022801"/>
    </source>
</evidence>
<evidence type="ECO:0000256" key="5">
    <source>
        <dbReference type="ARBA" id="ARBA00023080"/>
    </source>
</evidence>
<dbReference type="InterPro" id="IPR008181">
    <property type="entry name" value="dUTPase"/>
</dbReference>
<dbReference type="GO" id="GO:0000287">
    <property type="term" value="F:magnesium ion binding"/>
    <property type="evidence" value="ECO:0007669"/>
    <property type="project" value="UniProtKB-UniRule"/>
</dbReference>
<dbReference type="CDD" id="cd07557">
    <property type="entry name" value="trimeric_dUTPase"/>
    <property type="match status" value="1"/>
</dbReference>
<keyword evidence="6" id="KW-0460">Magnesium</keyword>
<evidence type="ECO:0000259" key="7">
    <source>
        <dbReference type="Pfam" id="PF00692"/>
    </source>
</evidence>
<evidence type="ECO:0000256" key="1">
    <source>
        <dbReference type="ARBA" id="ARBA00005142"/>
    </source>
</evidence>
<organism evidence="8 9">
    <name type="scientific">Linderina pennispora</name>
    <dbReference type="NCBI Taxonomy" id="61395"/>
    <lineage>
        <taxon>Eukaryota</taxon>
        <taxon>Fungi</taxon>
        <taxon>Fungi incertae sedis</taxon>
        <taxon>Zoopagomycota</taxon>
        <taxon>Kickxellomycotina</taxon>
        <taxon>Kickxellomycetes</taxon>
        <taxon>Kickxellales</taxon>
        <taxon>Kickxellaceae</taxon>
        <taxon>Linderina</taxon>
    </lineage>
</organism>
<dbReference type="AlphaFoldDB" id="A0A1Y1WLN9"/>
<dbReference type="Gene3D" id="2.70.40.10">
    <property type="match status" value="1"/>
</dbReference>
<feature type="non-terminal residue" evidence="8">
    <location>
        <position position="1"/>
    </location>
</feature>
<keyword evidence="9" id="KW-1185">Reference proteome</keyword>
<dbReference type="InterPro" id="IPR033704">
    <property type="entry name" value="dUTPase_trimeric"/>
</dbReference>
<proteinExistence type="inferred from homology"/>
<dbReference type="UniPathway" id="UPA00610">
    <property type="reaction ID" value="UER00666"/>
</dbReference>
<dbReference type="Proteomes" id="UP000193922">
    <property type="component" value="Unassembled WGS sequence"/>
</dbReference>
<comment type="similarity">
    <text evidence="2 6">Belongs to the dUTPase family.</text>
</comment>
<dbReference type="STRING" id="61395.A0A1Y1WLN9"/>
<dbReference type="GeneID" id="63800836"/>
<comment type="function">
    <text evidence="6">Involved in nucleotide metabolism via production of dUMP, the immediate precursor of thymidine nucleotides, and decreases the intracellular concentration of dUTP so that uracil cannot be incorporated into DNA.</text>
</comment>
<dbReference type="GO" id="GO:0006226">
    <property type="term" value="P:dUMP biosynthetic process"/>
    <property type="evidence" value="ECO:0007669"/>
    <property type="project" value="UniProtKB-UniRule"/>
</dbReference>
<protein>
    <recommendedName>
        <fullName evidence="6">Deoxyuridine 5'-triphosphate nucleotidohydrolase</fullName>
        <shortName evidence="6">dUTPase</shortName>
        <ecNumber evidence="6">3.6.1.23</ecNumber>
    </recommendedName>
    <alternativeName>
        <fullName evidence="6">dUTP pyrophosphatase</fullName>
    </alternativeName>
</protein>
<evidence type="ECO:0000313" key="8">
    <source>
        <dbReference type="EMBL" id="ORX74490.1"/>
    </source>
</evidence>
<comment type="pathway">
    <text evidence="1 6">Pyrimidine metabolism; dUMP biosynthesis; dUMP from dCTP (dUTP route): step 2/2.</text>
</comment>
<name>A0A1Y1WLN9_9FUNG</name>
<dbReference type="Pfam" id="PF00692">
    <property type="entry name" value="dUTPase"/>
    <property type="match status" value="1"/>
</dbReference>